<dbReference type="Proteomes" id="UP001567538">
    <property type="component" value="Unassembled WGS sequence"/>
</dbReference>
<comment type="similarity">
    <text evidence="2">Belongs to the RLP family.</text>
</comment>
<keyword evidence="4" id="KW-0433">Leucine-rich repeat</keyword>
<comment type="caution">
    <text evidence="18">The sequence shown here is derived from an EMBL/GenBank/DDBJ whole genome shotgun (WGS) entry which is preliminary data.</text>
</comment>
<feature type="chain" id="PRO_5044846049" evidence="16">
    <location>
        <begin position="24"/>
        <end position="988"/>
    </location>
</feature>
<keyword evidence="19" id="KW-1185">Reference proteome</keyword>
<dbReference type="AlphaFoldDB" id="A0ABD1FTT0"/>
<dbReference type="GO" id="GO:0051707">
    <property type="term" value="P:response to other organism"/>
    <property type="evidence" value="ECO:0007669"/>
    <property type="project" value="UniProtKB-ARBA"/>
</dbReference>
<dbReference type="PROSITE" id="PS00107">
    <property type="entry name" value="PROTEIN_KINASE_ATP"/>
    <property type="match status" value="1"/>
</dbReference>
<dbReference type="CDD" id="cd14066">
    <property type="entry name" value="STKc_IRAK"/>
    <property type="match status" value="1"/>
</dbReference>
<dbReference type="InterPro" id="IPR055414">
    <property type="entry name" value="LRR_R13L4/SHOC2-like"/>
</dbReference>
<dbReference type="InterPro" id="IPR032675">
    <property type="entry name" value="LRR_dom_sf"/>
</dbReference>
<evidence type="ECO:0000256" key="7">
    <source>
        <dbReference type="ARBA" id="ARBA00022737"/>
    </source>
</evidence>
<evidence type="ECO:0000256" key="14">
    <source>
        <dbReference type="PROSITE-ProRule" id="PRU10141"/>
    </source>
</evidence>
<dbReference type="Gene3D" id="3.30.200.20">
    <property type="entry name" value="Phosphorylase Kinase, domain 1"/>
    <property type="match status" value="1"/>
</dbReference>
<dbReference type="PANTHER" id="PTHR48056:SF39">
    <property type="entry name" value="PROTEIN KINASE DOMAIN-CONTAINING PROTEIN"/>
    <property type="match status" value="1"/>
</dbReference>
<evidence type="ECO:0000256" key="13">
    <source>
        <dbReference type="ARBA" id="ARBA00023180"/>
    </source>
</evidence>
<reference evidence="18 19" key="1">
    <citation type="submission" date="2024-06" db="EMBL/GenBank/DDBJ databases">
        <title>A chromosome level genome sequence of Diviner's sage (Salvia divinorum).</title>
        <authorList>
            <person name="Ford S.A."/>
            <person name="Ro D.-K."/>
            <person name="Ness R.W."/>
            <person name="Phillips M.A."/>
        </authorList>
    </citation>
    <scope>NUCLEOTIDE SEQUENCE [LARGE SCALE GENOMIC DNA]</scope>
    <source>
        <strain evidence="18">SAF-2024a</strain>
        <tissue evidence="18">Leaf</tissue>
    </source>
</reference>
<keyword evidence="9 14" id="KW-0067">ATP-binding</keyword>
<keyword evidence="10 15" id="KW-1133">Transmembrane helix</keyword>
<dbReference type="GO" id="GO:0005524">
    <property type="term" value="F:ATP binding"/>
    <property type="evidence" value="ECO:0007669"/>
    <property type="project" value="UniProtKB-UniRule"/>
</dbReference>
<comment type="subcellular location">
    <subcellularLocation>
        <location evidence="1">Membrane</location>
        <topology evidence="1">Single-pass type I membrane protein</topology>
    </subcellularLocation>
</comment>
<dbReference type="SUPFAM" id="SSF52058">
    <property type="entry name" value="L domain-like"/>
    <property type="match status" value="2"/>
</dbReference>
<dbReference type="InterPro" id="IPR000719">
    <property type="entry name" value="Prot_kinase_dom"/>
</dbReference>
<name>A0ABD1FTT0_SALDI</name>
<dbReference type="InterPro" id="IPR001611">
    <property type="entry name" value="Leu-rich_rpt"/>
</dbReference>
<proteinExistence type="inferred from homology"/>
<evidence type="ECO:0000256" key="9">
    <source>
        <dbReference type="ARBA" id="ARBA00022840"/>
    </source>
</evidence>
<keyword evidence="11 15" id="KW-0472">Membrane</keyword>
<keyword evidence="12" id="KW-0675">Receptor</keyword>
<evidence type="ECO:0000313" key="18">
    <source>
        <dbReference type="EMBL" id="KAL1535249.1"/>
    </source>
</evidence>
<evidence type="ECO:0000256" key="11">
    <source>
        <dbReference type="ARBA" id="ARBA00023136"/>
    </source>
</evidence>
<dbReference type="InterPro" id="IPR013210">
    <property type="entry name" value="LRR_N_plant-typ"/>
</dbReference>
<feature type="domain" description="Protein kinase" evidence="17">
    <location>
        <begin position="704"/>
        <end position="988"/>
    </location>
</feature>
<evidence type="ECO:0000256" key="4">
    <source>
        <dbReference type="ARBA" id="ARBA00022614"/>
    </source>
</evidence>
<evidence type="ECO:0000256" key="2">
    <source>
        <dbReference type="ARBA" id="ARBA00009592"/>
    </source>
</evidence>
<accession>A0ABD1FTT0</accession>
<dbReference type="SUPFAM" id="SSF56112">
    <property type="entry name" value="Protein kinase-like (PK-like)"/>
    <property type="match status" value="1"/>
</dbReference>
<dbReference type="Gene3D" id="3.80.10.10">
    <property type="entry name" value="Ribonuclease Inhibitor"/>
    <property type="match status" value="4"/>
</dbReference>
<keyword evidence="8 14" id="KW-0547">Nucleotide-binding</keyword>
<evidence type="ECO:0000256" key="5">
    <source>
        <dbReference type="ARBA" id="ARBA00022692"/>
    </source>
</evidence>
<dbReference type="PROSITE" id="PS51450">
    <property type="entry name" value="LRR"/>
    <property type="match status" value="1"/>
</dbReference>
<dbReference type="PROSITE" id="PS50011">
    <property type="entry name" value="PROTEIN_KINASE_DOM"/>
    <property type="match status" value="1"/>
</dbReference>
<feature type="transmembrane region" description="Helical" evidence="15">
    <location>
        <begin position="625"/>
        <end position="650"/>
    </location>
</feature>
<dbReference type="InterPro" id="IPR017441">
    <property type="entry name" value="Protein_kinase_ATP_BS"/>
</dbReference>
<dbReference type="SMART" id="SM00369">
    <property type="entry name" value="LRR_TYP"/>
    <property type="match status" value="8"/>
</dbReference>
<dbReference type="InterPro" id="IPR050647">
    <property type="entry name" value="Plant_LRR-RLKs"/>
</dbReference>
<dbReference type="EMBL" id="JBEAFC010000012">
    <property type="protein sequence ID" value="KAL1535249.1"/>
    <property type="molecule type" value="Genomic_DNA"/>
</dbReference>
<dbReference type="Gene3D" id="1.10.510.10">
    <property type="entry name" value="Transferase(Phosphotransferase) domain 1"/>
    <property type="match status" value="1"/>
</dbReference>
<dbReference type="InterPro" id="IPR011009">
    <property type="entry name" value="Kinase-like_dom_sf"/>
</dbReference>
<feature type="binding site" evidence="14">
    <location>
        <position position="731"/>
    </location>
    <ligand>
        <name>ATP</name>
        <dbReference type="ChEBI" id="CHEBI:30616"/>
    </ligand>
</feature>
<gene>
    <name evidence="18" type="ORF">AAHA92_31329</name>
</gene>
<keyword evidence="5 15" id="KW-0812">Transmembrane</keyword>
<keyword evidence="6 16" id="KW-0732">Signal</keyword>
<keyword evidence="13" id="KW-0325">Glycoprotein</keyword>
<dbReference type="FunFam" id="3.80.10.10:FF:000317">
    <property type="entry name" value="Inactive leucine-rich repeat receptor-like protein kinase"/>
    <property type="match status" value="1"/>
</dbReference>
<dbReference type="FunFam" id="3.80.10.10:FF:000413">
    <property type="entry name" value="Inactive leucine-rich repeat receptor-like protein kinase"/>
    <property type="match status" value="1"/>
</dbReference>
<protein>
    <submittedName>
        <fullName evidence="18">Inactive leucine-rich repeat receptor-like protein kinase</fullName>
    </submittedName>
</protein>
<sequence length="988" mass="107466">MKYHHHCALLLLLSFLFTPPCVCDVLQLNDDVLGLIVFKTAFLDPHQSLSSWNEDDASPCAWRFVQCNSANARVSELHLDSLGLSGKISRGLEKLHSLKLLSLSNNNFSGPISPDLALIPNLERLNLSRNSLSGNVPPSLAAVQFLDLSHNALSGPLADNMFDNSLSLRFLSLAGNRLEGPLPTSLSKCATLNHLNLSSNRFSGDFPNGIWSMARLRTLDLSRNVLSGQIPPGMASVHNLKELLLHGNQFSGFLPSDIGLCPHLSKIDFSYNFLTGTVPESLQKLNALTYLSLSNNFVTGDFPQWTGALTSLEHVDLSGNALTGSVPSSIGKLKSMKFLSLGQNKLIGGIPSSLGECWSLSVLRLGGNALNGTIPNSLFDIKLEELDVSRNEVTGFVPPPSSKLYGSLEILDLSGNNLVGDIPPEMGLLSKLRYLNLSWNHLESRMPPELGYFQNLTVLDLRSNALIGSIPGDICDSGSLAILQLDDNSFVGPIPDQIGNCSSLYLLSLSHNSLRGRIPESVSLLSKLKILKLEENELSGEIPPQLGRLENLLVANISHNRLVGRLPAGAIFQTLDATSIEGNLGICSPLVKSPCVMNVPKPLVLDPFAYANQPREGRSTPRRTFLSVSAIVAISAAAFISVGVLVITLLNASARRRIAFIDNALESMCSSSTRSANMAAGKLLLFDSKSAVDWLSNADLDSVLNKAAKIGEGVFGSVYKATAEGTTVAIKRLLTNNTVQYQEEFDREVRILGKARHPNLNPLRGYYWTPELQLLVSDYAAQGSLQARLHEASAPSMTWAERFRIVVGTANGLAHLHHSFRPPIIHYNLKPSNVLLDENLNAKISDFGVARVLTKLEKHVVSNRFQSAMGYVAPELACQSLRVNEKCDVYGFGVMMMEVVTGRRAVEYGDDNVVILNDHVRVAVEQGNVVECVDPGMGDYPEEEVLPLLKLALVCTSQIPSSRPSMAEVLQILQVINTPLPNRIHPQF</sequence>
<evidence type="ECO:0000256" key="16">
    <source>
        <dbReference type="SAM" id="SignalP"/>
    </source>
</evidence>
<organism evidence="18 19">
    <name type="scientific">Salvia divinorum</name>
    <name type="common">Maria pastora</name>
    <name type="synonym">Diviner's sage</name>
    <dbReference type="NCBI Taxonomy" id="28513"/>
    <lineage>
        <taxon>Eukaryota</taxon>
        <taxon>Viridiplantae</taxon>
        <taxon>Streptophyta</taxon>
        <taxon>Embryophyta</taxon>
        <taxon>Tracheophyta</taxon>
        <taxon>Spermatophyta</taxon>
        <taxon>Magnoliopsida</taxon>
        <taxon>eudicotyledons</taxon>
        <taxon>Gunneridae</taxon>
        <taxon>Pentapetalae</taxon>
        <taxon>asterids</taxon>
        <taxon>lamiids</taxon>
        <taxon>Lamiales</taxon>
        <taxon>Lamiaceae</taxon>
        <taxon>Nepetoideae</taxon>
        <taxon>Mentheae</taxon>
        <taxon>Salviinae</taxon>
        <taxon>Salvia</taxon>
        <taxon>Salvia subgen. Calosphace</taxon>
    </lineage>
</organism>
<dbReference type="Pfam" id="PF08263">
    <property type="entry name" value="LRRNT_2"/>
    <property type="match status" value="1"/>
</dbReference>
<feature type="signal peptide" evidence="16">
    <location>
        <begin position="1"/>
        <end position="23"/>
    </location>
</feature>
<evidence type="ECO:0000256" key="6">
    <source>
        <dbReference type="ARBA" id="ARBA00022729"/>
    </source>
</evidence>
<dbReference type="Pfam" id="PF23598">
    <property type="entry name" value="LRR_14"/>
    <property type="match status" value="1"/>
</dbReference>
<evidence type="ECO:0000259" key="17">
    <source>
        <dbReference type="PROSITE" id="PS50011"/>
    </source>
</evidence>
<keyword evidence="3" id="KW-0597">Phosphoprotein</keyword>
<evidence type="ECO:0000256" key="12">
    <source>
        <dbReference type="ARBA" id="ARBA00023170"/>
    </source>
</evidence>
<evidence type="ECO:0000256" key="10">
    <source>
        <dbReference type="ARBA" id="ARBA00022989"/>
    </source>
</evidence>
<dbReference type="InterPro" id="IPR003591">
    <property type="entry name" value="Leu-rich_rpt_typical-subtyp"/>
</dbReference>
<evidence type="ECO:0000256" key="1">
    <source>
        <dbReference type="ARBA" id="ARBA00004479"/>
    </source>
</evidence>
<keyword evidence="7" id="KW-0677">Repeat</keyword>
<evidence type="ECO:0000256" key="15">
    <source>
        <dbReference type="SAM" id="Phobius"/>
    </source>
</evidence>
<dbReference type="FunFam" id="3.80.10.10:FF:000275">
    <property type="entry name" value="Leucine-rich repeat receptor-like protein kinase"/>
    <property type="match status" value="1"/>
</dbReference>
<evidence type="ECO:0000256" key="3">
    <source>
        <dbReference type="ARBA" id="ARBA00022553"/>
    </source>
</evidence>
<dbReference type="FunFam" id="1.10.510.10:FF:000267">
    <property type="entry name" value="probable LRR receptor-like serine/threonine-protein kinase IRK"/>
    <property type="match status" value="1"/>
</dbReference>
<dbReference type="GO" id="GO:0006952">
    <property type="term" value="P:defense response"/>
    <property type="evidence" value="ECO:0007669"/>
    <property type="project" value="UniProtKB-ARBA"/>
</dbReference>
<dbReference type="Pfam" id="PF13855">
    <property type="entry name" value="LRR_8"/>
    <property type="match status" value="1"/>
</dbReference>
<evidence type="ECO:0000256" key="8">
    <source>
        <dbReference type="ARBA" id="ARBA00022741"/>
    </source>
</evidence>
<dbReference type="GO" id="GO:0016020">
    <property type="term" value="C:membrane"/>
    <property type="evidence" value="ECO:0007669"/>
    <property type="project" value="UniProtKB-SubCell"/>
</dbReference>
<dbReference type="Pfam" id="PF00560">
    <property type="entry name" value="LRR_1"/>
    <property type="match status" value="7"/>
</dbReference>
<dbReference type="PANTHER" id="PTHR48056">
    <property type="entry name" value="LRR RECEPTOR-LIKE SERINE/THREONINE-PROTEIN KINASE-RELATED"/>
    <property type="match status" value="1"/>
</dbReference>
<evidence type="ECO:0000313" key="19">
    <source>
        <dbReference type="Proteomes" id="UP001567538"/>
    </source>
</evidence>
<dbReference type="Pfam" id="PF00069">
    <property type="entry name" value="Pkinase"/>
    <property type="match status" value="1"/>
</dbReference>